<dbReference type="RefSeq" id="WP_094059356.1">
    <property type="nucleotide sequence ID" value="NZ_CP022530.1"/>
</dbReference>
<feature type="signal peptide" evidence="1">
    <location>
        <begin position="1"/>
        <end position="19"/>
    </location>
</feature>
<keyword evidence="1" id="KW-0732">Signal</keyword>
<organism evidence="2 3">
    <name type="scientific">Bacterioplanes sanyensis</name>
    <dbReference type="NCBI Taxonomy" id="1249553"/>
    <lineage>
        <taxon>Bacteria</taxon>
        <taxon>Pseudomonadati</taxon>
        <taxon>Pseudomonadota</taxon>
        <taxon>Gammaproteobacteria</taxon>
        <taxon>Oceanospirillales</taxon>
        <taxon>Oceanospirillaceae</taxon>
        <taxon>Bacterioplanes</taxon>
    </lineage>
</organism>
<dbReference type="EMBL" id="CP022530">
    <property type="protein sequence ID" value="ASP38157.1"/>
    <property type="molecule type" value="Genomic_DNA"/>
</dbReference>
<proteinExistence type="predicted"/>
<evidence type="ECO:0008006" key="4">
    <source>
        <dbReference type="Google" id="ProtNLM"/>
    </source>
</evidence>
<dbReference type="PIRSF" id="PIRSF025560">
    <property type="entry name" value="UCP025560"/>
    <property type="match status" value="1"/>
</dbReference>
<evidence type="ECO:0000313" key="2">
    <source>
        <dbReference type="EMBL" id="ASP38157.1"/>
    </source>
</evidence>
<accession>A0A222FGF3</accession>
<feature type="chain" id="PRO_5013007949" description="DUF1318 domain-containing protein" evidence="1">
    <location>
        <begin position="20"/>
        <end position="106"/>
    </location>
</feature>
<sequence>MLRIVFTTLILLCAANLWALDLDQAKSQQLVGEQSDGYLGLLNPGHAEAAALVQRINHKRKQKYLEIADQQKTALANIEKIAGEKLTARAAKEQAPYQNANGQWVK</sequence>
<evidence type="ECO:0000313" key="3">
    <source>
        <dbReference type="Proteomes" id="UP000202440"/>
    </source>
</evidence>
<dbReference type="Proteomes" id="UP000202440">
    <property type="component" value="Chromosome"/>
</dbReference>
<dbReference type="KEGG" id="bsan:CHH28_05415"/>
<dbReference type="OrthoDB" id="9798130at2"/>
<dbReference type="Pfam" id="PF07027">
    <property type="entry name" value="DUF1318"/>
    <property type="match status" value="1"/>
</dbReference>
<name>A0A222FGF3_9GAMM</name>
<evidence type="ECO:0000256" key="1">
    <source>
        <dbReference type="SAM" id="SignalP"/>
    </source>
</evidence>
<dbReference type="AlphaFoldDB" id="A0A222FGF3"/>
<reference evidence="2 3" key="1">
    <citation type="submission" date="2017-07" db="EMBL/GenBank/DDBJ databases">
        <title>Annotated genome sequence of Bacterioplanes sanyensis isolated from Red Sea.</title>
        <authorList>
            <person name="Rehman Z.U."/>
        </authorList>
    </citation>
    <scope>NUCLEOTIDE SEQUENCE [LARGE SCALE GENOMIC DNA]</scope>
    <source>
        <strain evidence="2 3">NV9</strain>
    </source>
</reference>
<dbReference type="InterPro" id="IPR008309">
    <property type="entry name" value="YdbL"/>
</dbReference>
<gene>
    <name evidence="2" type="ORF">CHH28_05415</name>
</gene>
<protein>
    <recommendedName>
        <fullName evidence="4">DUF1318 domain-containing protein</fullName>
    </recommendedName>
</protein>
<keyword evidence="3" id="KW-1185">Reference proteome</keyword>